<dbReference type="GO" id="GO:0008410">
    <property type="term" value="F:CoA-transferase activity"/>
    <property type="evidence" value="ECO:0007669"/>
    <property type="project" value="InterPro"/>
</dbReference>
<dbReference type="EMBL" id="BHZC01000001">
    <property type="protein sequence ID" value="GCD33509.1"/>
    <property type="molecule type" value="Genomic_DNA"/>
</dbReference>
<dbReference type="AlphaFoldDB" id="A0A7U9KQC9"/>
<feature type="region of interest" description="Disordered" evidence="1">
    <location>
        <begin position="278"/>
        <end position="303"/>
    </location>
</feature>
<evidence type="ECO:0000313" key="2">
    <source>
        <dbReference type="EMBL" id="GCD33509.1"/>
    </source>
</evidence>
<proteinExistence type="predicted"/>
<dbReference type="Proteomes" id="UP000287830">
    <property type="component" value="Unassembled WGS sequence"/>
</dbReference>
<evidence type="ECO:0000256" key="1">
    <source>
        <dbReference type="SAM" id="MobiDB-lite"/>
    </source>
</evidence>
<dbReference type="PANTHER" id="PTHR13707">
    <property type="entry name" value="KETOACID-COENZYME A TRANSFERASE"/>
    <property type="match status" value="1"/>
</dbReference>
<dbReference type="Pfam" id="PF01144">
    <property type="entry name" value="CoA_trans"/>
    <property type="match status" value="1"/>
</dbReference>
<protein>
    <submittedName>
        <fullName evidence="2">CoA-transferase</fullName>
    </submittedName>
</protein>
<reference evidence="2 3" key="1">
    <citation type="submission" date="2018-11" db="EMBL/GenBank/DDBJ databases">
        <title>Whole genome sequence of Streptomyces chrestomyceticus NBRC 13444(T).</title>
        <authorList>
            <person name="Komaki H."/>
            <person name="Tamura T."/>
        </authorList>
    </citation>
    <scope>NUCLEOTIDE SEQUENCE [LARGE SCALE GENOMIC DNA]</scope>
    <source>
        <strain evidence="2 3">NBRC 13444</strain>
    </source>
</reference>
<dbReference type="RefSeq" id="WP_244955587.1">
    <property type="nucleotide sequence ID" value="NZ_BHZC01000001.1"/>
</dbReference>
<organism evidence="2 3">
    <name type="scientific">Streptomyces chrestomyceticus JCM 4735</name>
    <dbReference type="NCBI Taxonomy" id="1306181"/>
    <lineage>
        <taxon>Bacteria</taxon>
        <taxon>Bacillati</taxon>
        <taxon>Actinomycetota</taxon>
        <taxon>Actinomycetes</taxon>
        <taxon>Kitasatosporales</taxon>
        <taxon>Streptomycetaceae</taxon>
        <taxon>Streptomyces</taxon>
    </lineage>
</organism>
<name>A0A7U9KQC9_9ACTN</name>
<gene>
    <name evidence="2" type="ORF">OEIGOIKO_01230</name>
</gene>
<sequence>MTADGVVARLESGMTLGIGGWGSRRKPMALVRALLRSGLTDLTVVSCGGPDVGLLAAAGKIRRLVTPFVTLDSVPLEPHFRAARERGALELTELDEAMFLWGLTAAGQRLPFMPVRAGLGSDVLRVNPHLRTVTSPYEDGEVLAAAPALRLDAALVHLNRADARGNAQYLGPDPYFDDLFCEAADTAYVSCERIVDGEELARAGCPQTLLVSRMFVSGVVEAPRGAHFTSCVPDYGRDEAFQRAYVRAAADPDTWAAFVKRFLSGDEDDYRAAVAAFTEEAGESEESEESKPAAAGTTAEERR</sequence>
<dbReference type="PANTHER" id="PTHR13707:SF57">
    <property type="entry name" value="SUCCINYL-COA:3-KETOACID COENZYME A TRANSFERASE SUBUNIT B-RELATED"/>
    <property type="match status" value="1"/>
</dbReference>
<dbReference type="SUPFAM" id="SSF100950">
    <property type="entry name" value="NagB/RpiA/CoA transferase-like"/>
    <property type="match status" value="1"/>
</dbReference>
<dbReference type="SMART" id="SM00882">
    <property type="entry name" value="CoA_trans"/>
    <property type="match status" value="1"/>
</dbReference>
<dbReference type="GeneID" id="95620263"/>
<dbReference type="Gene3D" id="3.30.30.40">
    <property type="match status" value="1"/>
</dbReference>
<accession>A0A7U9KQC9</accession>
<evidence type="ECO:0000313" key="3">
    <source>
        <dbReference type="Proteomes" id="UP000287830"/>
    </source>
</evidence>
<dbReference type="InterPro" id="IPR037171">
    <property type="entry name" value="NagB/RpiA_transferase-like"/>
</dbReference>
<dbReference type="Gene3D" id="3.40.1080.10">
    <property type="entry name" value="Glutaconate Coenzyme A-transferase"/>
    <property type="match status" value="1"/>
</dbReference>
<comment type="caution">
    <text evidence="2">The sequence shown here is derived from an EMBL/GenBank/DDBJ whole genome shotgun (WGS) entry which is preliminary data.</text>
</comment>
<dbReference type="InterPro" id="IPR004165">
    <property type="entry name" value="CoA_trans_fam_I"/>
</dbReference>